<evidence type="ECO:0000313" key="3">
    <source>
        <dbReference type="EMBL" id="SCF31852.1"/>
    </source>
</evidence>
<evidence type="ECO:0000313" key="4">
    <source>
        <dbReference type="Proteomes" id="UP000199504"/>
    </source>
</evidence>
<feature type="compositionally biased region" description="Gly residues" evidence="1">
    <location>
        <begin position="459"/>
        <end position="480"/>
    </location>
</feature>
<proteinExistence type="predicted"/>
<dbReference type="PANTHER" id="PTHR32309:SF31">
    <property type="entry name" value="CAPSULAR EXOPOLYSACCHARIDE FAMILY"/>
    <property type="match status" value="1"/>
</dbReference>
<dbReference type="AlphaFoldDB" id="A0A1C4ZFU5"/>
<gene>
    <name evidence="3" type="ORF">GA0070564_105413</name>
</gene>
<dbReference type="InterPro" id="IPR050445">
    <property type="entry name" value="Bact_polysacc_biosynth/exp"/>
</dbReference>
<feature type="region of interest" description="Disordered" evidence="1">
    <location>
        <begin position="409"/>
        <end position="429"/>
    </location>
</feature>
<dbReference type="Proteomes" id="UP000199504">
    <property type="component" value="Unassembled WGS sequence"/>
</dbReference>
<dbReference type="PANTHER" id="PTHR32309">
    <property type="entry name" value="TYROSINE-PROTEIN KINASE"/>
    <property type="match status" value="1"/>
</dbReference>
<accession>A0A1C4ZFU5</accession>
<evidence type="ECO:0000256" key="2">
    <source>
        <dbReference type="SAM" id="Phobius"/>
    </source>
</evidence>
<feature type="transmembrane region" description="Helical" evidence="2">
    <location>
        <begin position="38"/>
        <end position="56"/>
    </location>
</feature>
<organism evidence="3 4">
    <name type="scientific">Micromonospora mirobrigensis</name>
    <dbReference type="NCBI Taxonomy" id="262898"/>
    <lineage>
        <taxon>Bacteria</taxon>
        <taxon>Bacillati</taxon>
        <taxon>Actinomycetota</taxon>
        <taxon>Actinomycetes</taxon>
        <taxon>Micromonosporales</taxon>
        <taxon>Micromonosporaceae</taxon>
        <taxon>Micromonospora</taxon>
    </lineage>
</organism>
<dbReference type="EMBL" id="FMCX01000005">
    <property type="protein sequence ID" value="SCF31852.1"/>
    <property type="molecule type" value="Genomic_DNA"/>
</dbReference>
<keyword evidence="2" id="KW-0472">Membrane</keyword>
<feature type="region of interest" description="Disordered" evidence="1">
    <location>
        <begin position="380"/>
        <end position="399"/>
    </location>
</feature>
<dbReference type="InterPro" id="IPR027417">
    <property type="entry name" value="P-loop_NTPase"/>
</dbReference>
<evidence type="ECO:0000256" key="1">
    <source>
        <dbReference type="SAM" id="MobiDB-lite"/>
    </source>
</evidence>
<reference evidence="4" key="1">
    <citation type="submission" date="2016-06" db="EMBL/GenBank/DDBJ databases">
        <authorList>
            <person name="Varghese N."/>
            <person name="Submissions Spin"/>
        </authorList>
    </citation>
    <scope>NUCLEOTIDE SEQUENCE [LARGE SCALE GENOMIC DNA]</scope>
    <source>
        <strain evidence="4">DSM 44830</strain>
    </source>
</reference>
<keyword evidence="2" id="KW-0812">Transmembrane</keyword>
<dbReference type="RefSeq" id="WP_091610088.1">
    <property type="nucleotide sequence ID" value="NZ_FMCX01000005.1"/>
</dbReference>
<dbReference type="STRING" id="262898.GA0070564_105413"/>
<dbReference type="Gene3D" id="3.40.50.300">
    <property type="entry name" value="P-loop containing nucleotide triphosphate hydrolases"/>
    <property type="match status" value="1"/>
</dbReference>
<sequence>MTDQTPASWAAEGWAAGPASRTVTLGDLLRVPLHRLRLIGVTALVGLLGALGYVLLAGASVTANAVVAVRPVVTDAFSPSGAGADRSVNMNVESGIATGTDVVSALSRATGEDPVVVRELLQVEVPTGGQILRFTYQGDGADEAVDAVNLAAQTYLDVRRQMYEKQRADMLRSYDDSIAKVAKQQASLQKRVGGAKGSAAADAAVAELAGINNQLTQLNSSRTEIAAVDVNPGWITQRAEPALVTSDGKGALLLVAGLLGGVLLGVVLAYAWEAMDRRVRSVADARDATGLPLLGTVRRRRFRGRAQPVDADVRYVAMAVAERVGKPARVALLAAREDTTVLTAGLAVALAAGGREVFVADDSGRLDRLRGIVQTDRGRLPVPIPGRSSVPASRPSAEDDATAVIPIAGSARRPSPHPSPAPASTDPDATLTLPRIATAKTGTAKVGTVKTATATATGTGTGGSGSSNGIPVAGGAGGASRNGRAIDPDSLVVGTGRVGFGTWRQAADQKLVLFNAPPAEADERGVSAARQGTAVVVVERDRTRQSDLRRLVERLRAAGVTPLGFVLNRSGRG</sequence>
<name>A0A1C4ZFU5_9ACTN</name>
<keyword evidence="4" id="KW-1185">Reference proteome</keyword>
<dbReference type="OrthoDB" id="3332777at2"/>
<keyword evidence="2" id="KW-1133">Transmembrane helix</keyword>
<feature type="region of interest" description="Disordered" evidence="1">
    <location>
        <begin position="455"/>
        <end position="485"/>
    </location>
</feature>
<protein>
    <submittedName>
        <fullName evidence="3">Capsular polysaccharide biosynthesis protein</fullName>
    </submittedName>
</protein>
<feature type="transmembrane region" description="Helical" evidence="2">
    <location>
        <begin position="251"/>
        <end position="272"/>
    </location>
</feature>